<name>A0AAV9U982_9PEZI</name>
<dbReference type="SUPFAM" id="SSF52540">
    <property type="entry name" value="P-loop containing nucleoside triphosphate hydrolases"/>
    <property type="match status" value="1"/>
</dbReference>
<feature type="repeat" description="ANK" evidence="3">
    <location>
        <begin position="1100"/>
        <end position="1133"/>
    </location>
</feature>
<dbReference type="Gene3D" id="1.25.40.20">
    <property type="entry name" value="Ankyrin repeat-containing domain"/>
    <property type="match status" value="7"/>
</dbReference>
<dbReference type="Pfam" id="PF13857">
    <property type="entry name" value="Ank_5"/>
    <property type="match status" value="1"/>
</dbReference>
<evidence type="ECO:0000256" key="3">
    <source>
        <dbReference type="PROSITE-ProRule" id="PRU00023"/>
    </source>
</evidence>
<evidence type="ECO:0000256" key="2">
    <source>
        <dbReference type="ARBA" id="ARBA00023043"/>
    </source>
</evidence>
<feature type="repeat" description="ANK" evidence="3">
    <location>
        <begin position="1653"/>
        <end position="1686"/>
    </location>
</feature>
<dbReference type="Pfam" id="PF00023">
    <property type="entry name" value="Ank"/>
    <property type="match status" value="1"/>
</dbReference>
<dbReference type="PROSITE" id="PS50297">
    <property type="entry name" value="ANK_REP_REGION"/>
    <property type="match status" value="10"/>
</dbReference>
<feature type="repeat" description="ANK" evidence="3">
    <location>
        <begin position="1168"/>
        <end position="1201"/>
    </location>
</feature>
<keyword evidence="7" id="KW-1185">Reference proteome</keyword>
<dbReference type="InterPro" id="IPR036770">
    <property type="entry name" value="Ankyrin_rpt-contain_sf"/>
</dbReference>
<evidence type="ECO:0008006" key="8">
    <source>
        <dbReference type="Google" id="ProtNLM"/>
    </source>
</evidence>
<dbReference type="Gene3D" id="3.40.50.300">
    <property type="entry name" value="P-loop containing nucleotide triphosphate hydrolases"/>
    <property type="match status" value="1"/>
</dbReference>
<sequence>MDPLSTTASVIAILQLTTTVANYLNGVKNASKDQKRCAIETSNLFALLTSLKYRLEEATSTDPWYDRVRTLTEENGPLSQYKLALEQIVAKAIPKDGPGKVVAALKWPFNKAEVTEIFAAIERLKSLINIALEMDHFKLSEAIKNDTCQIPGAVRDIETLRRRQDDDKRRTIADWISTVDFDKQQTDFSLQRQEGTGGWFLQSPEFAHWLSGTNTFLFCHGIPGAGKTMISSLVIDHLRENTRHKQAAITYLYCNYKKYKEQSAIDLLSALLKQFVQGLSAIPDSVRTLYEKHGQTRSRSSIDEIVATIQSAANCYSETFIIVDALDECPDEHRNPLIATLKRLRAPSVKLMITTRPTITIQEFADPSLSSPDIISLEIKAHREDIDRFVEGQLHRLAGCVSRNAALKQLVTSTINDVSDGMFILAHLLVESLVGETTPKAIRSILNSLPKFKGTNALSRAYEGAIERIKSNAPGHRRLAEQALIWIVWAREPLSVKALQHALATEVGECEIDEENITEISDITSACAGLVAVDDQSDVVRLVHYTAHEYFSDIQTWNSIFPTPHARTAHEDIAQVCLTYLSFNAFATGSCISNSTHYSYFYDLALDLRPRLTRYPLYEYAARNWGHHARMVHNCSTYKEVGDLILNFLKCEAKVSASMDVLLNSLYSKNRDVYGYSAPKPDNPHITAMHLAAYFGLQDSMAALIKTGADPVPRDSWGRSPLFYAAWSGHITVVEEGLAANSIHPDSVDCRGVSLLSYAAMAGHKDVVKLLLASHDIDCSLSSDYGRTPLSYAIEGGHEAVIQLLLAKDGIDPSGTGSASKRTPLMYAARDGNEAIVKLLLADNRVKINSKDKYGRTPLSYASENNVAVVELLLKRDGVDPDTKDNDGCTPLSIAAKMGNEAVVKFLLSIKGVDPDSKDRNGRTPLSYAAERGYVEVAKLLLTKDEVNPDSMDGNGLTPLSWASKSGSSRWDSKEYGAFISLLLAHSSVNPDSKDFEGRTPLSHAAEHGWNERVQLLLAENLVDPNSEDAKGRTPLWYVANQEFEVETVWYLLAGGRVILNTRDATGRTPLSHAAENHCNITAERLLADDRIDADSRDDTGRTPLSYAAEEGNSEIVKLLLASKSVDLNSKDDKGRTPLSYAAGRGSLETIEYLLADDRLSPDSGDLKGRTPLSYAAENRETRVIKRLLREESIDPNSKDINGWTPLLYAVEREMIKAAFLLLSHDRISPYSPFTNDQTLSVWAAENWYQKIVGSIHEWYRLPTDWIKMDLERLSGSWYWKSPHAGLAQALFRGELPTCFEHRERFCKPRRFEIKFEAILPAPSGNWCEIMVRLFLAQEADRLFRLTRYGEIQWQDVMEVLLRNGDIDLNFRDAFGWSLFWCVARMGSEKAVRFLLARGADPESRDNDGQTALSCAAVNGNDKIVELLLTRDDVHPDRQDNAGRTPLMMAASRGHVKVVDLLLADNRVDPNWQAAECNNRTALSIAVERGYAAIVNRLLADDRVHPDLQTHNNWTPLMFAASGGNYAVAKLLLGDDRVDPNSGYPGNQLTPLALASSKGHREVVKLLLKKDGIKPNPRNERNETPLQAAPENGADTVAALLLAKNRVGLDFTDDEDEWTPLFMAARHGHDDVVKILLAAAHENGISLNQRDKHNRTPLWVAAYYGHLEVAKLLLTVSHADLDLRDDKKGWTPLLAAVRRRHYDVERLLLAPAKSDSFTPRLSVGRNTDFRYTRYSSDDESSASM</sequence>
<dbReference type="InterPro" id="IPR027417">
    <property type="entry name" value="P-loop_NTPase"/>
</dbReference>
<feature type="repeat" description="ANK" evidence="3">
    <location>
        <begin position="1547"/>
        <end position="1570"/>
    </location>
</feature>
<proteinExistence type="predicted"/>
<dbReference type="EMBL" id="JAVHNQ010000011">
    <property type="protein sequence ID" value="KAK6336186.1"/>
    <property type="molecule type" value="Genomic_DNA"/>
</dbReference>
<protein>
    <recommendedName>
        <fullName evidence="8">NACHT domain-containing protein</fullName>
    </recommendedName>
</protein>
<evidence type="ECO:0000259" key="4">
    <source>
        <dbReference type="Pfam" id="PF22939"/>
    </source>
</evidence>
<dbReference type="Pfam" id="PF24883">
    <property type="entry name" value="NPHP3_N"/>
    <property type="match status" value="1"/>
</dbReference>
<keyword evidence="2 3" id="KW-0040">ANK repeat</keyword>
<dbReference type="PRINTS" id="PR01415">
    <property type="entry name" value="ANKYRIN"/>
</dbReference>
<dbReference type="Pfam" id="PF13637">
    <property type="entry name" value="Ank_4"/>
    <property type="match status" value="1"/>
</dbReference>
<dbReference type="SMART" id="SM00248">
    <property type="entry name" value="ANK"/>
    <property type="match status" value="27"/>
</dbReference>
<feature type="repeat" description="ANK" evidence="3">
    <location>
        <begin position="820"/>
        <end position="853"/>
    </location>
</feature>
<dbReference type="PROSITE" id="PS50088">
    <property type="entry name" value="ANK_REPEAT"/>
    <property type="match status" value="11"/>
</dbReference>
<dbReference type="Pfam" id="PF12796">
    <property type="entry name" value="Ank_2"/>
    <property type="match status" value="8"/>
</dbReference>
<feature type="repeat" description="ANK" evidence="3">
    <location>
        <begin position="1616"/>
        <end position="1637"/>
    </location>
</feature>
<accession>A0AAV9U982</accession>
<feature type="domain" description="GPI inositol-deacylase winged helix" evidence="4">
    <location>
        <begin position="475"/>
        <end position="551"/>
    </location>
</feature>
<dbReference type="PANTHER" id="PTHR24198">
    <property type="entry name" value="ANKYRIN REPEAT AND PROTEIN KINASE DOMAIN-CONTAINING PROTEIN"/>
    <property type="match status" value="1"/>
</dbReference>
<evidence type="ECO:0000256" key="1">
    <source>
        <dbReference type="ARBA" id="ARBA00022737"/>
    </source>
</evidence>
<reference evidence="6 7" key="1">
    <citation type="submission" date="2019-10" db="EMBL/GenBank/DDBJ databases">
        <authorList>
            <person name="Palmer J.M."/>
        </authorList>
    </citation>
    <scope>NUCLEOTIDE SEQUENCE [LARGE SCALE GENOMIC DNA]</scope>
    <source>
        <strain evidence="6 7">TWF696</strain>
    </source>
</reference>
<evidence type="ECO:0000313" key="6">
    <source>
        <dbReference type="EMBL" id="KAK6336186.1"/>
    </source>
</evidence>
<dbReference type="InterPro" id="IPR054471">
    <property type="entry name" value="GPIID_WHD"/>
</dbReference>
<feature type="repeat" description="ANK" evidence="3">
    <location>
        <begin position="1134"/>
        <end position="1155"/>
    </location>
</feature>
<feature type="repeat" description="ANK" evidence="3">
    <location>
        <begin position="887"/>
        <end position="920"/>
    </location>
</feature>
<keyword evidence="1" id="KW-0677">Repeat</keyword>
<dbReference type="PANTHER" id="PTHR24198:SF165">
    <property type="entry name" value="ANKYRIN REPEAT-CONTAINING PROTEIN-RELATED"/>
    <property type="match status" value="1"/>
</dbReference>
<dbReference type="SUPFAM" id="SSF48403">
    <property type="entry name" value="Ankyrin repeat"/>
    <property type="match status" value="4"/>
</dbReference>
<dbReference type="InterPro" id="IPR002110">
    <property type="entry name" value="Ankyrin_rpt"/>
</dbReference>
<dbReference type="Proteomes" id="UP001375240">
    <property type="component" value="Unassembled WGS sequence"/>
</dbReference>
<gene>
    <name evidence="6" type="ORF">TWF696_001749</name>
</gene>
<evidence type="ECO:0000259" key="5">
    <source>
        <dbReference type="Pfam" id="PF24883"/>
    </source>
</evidence>
<organism evidence="6 7">
    <name type="scientific">Orbilia brochopaga</name>
    <dbReference type="NCBI Taxonomy" id="3140254"/>
    <lineage>
        <taxon>Eukaryota</taxon>
        <taxon>Fungi</taxon>
        <taxon>Dikarya</taxon>
        <taxon>Ascomycota</taxon>
        <taxon>Pezizomycotina</taxon>
        <taxon>Orbiliomycetes</taxon>
        <taxon>Orbiliales</taxon>
        <taxon>Orbiliaceae</taxon>
        <taxon>Orbilia</taxon>
    </lineage>
</organism>
<evidence type="ECO:0000313" key="7">
    <source>
        <dbReference type="Proteomes" id="UP001375240"/>
    </source>
</evidence>
<feature type="repeat" description="ANK" evidence="3">
    <location>
        <begin position="921"/>
        <end position="942"/>
    </location>
</feature>
<dbReference type="Pfam" id="PF22939">
    <property type="entry name" value="WHD_GPIID"/>
    <property type="match status" value="1"/>
</dbReference>
<feature type="domain" description="Nephrocystin 3-like N-terminal" evidence="5">
    <location>
        <begin position="195"/>
        <end position="356"/>
    </location>
</feature>
<feature type="repeat" description="ANK" evidence="3">
    <location>
        <begin position="785"/>
        <end position="806"/>
    </location>
</feature>
<dbReference type="InterPro" id="IPR056884">
    <property type="entry name" value="NPHP3-like_N"/>
</dbReference>
<feature type="repeat" description="ANK" evidence="3">
    <location>
        <begin position="1442"/>
        <end position="1463"/>
    </location>
</feature>
<comment type="caution">
    <text evidence="6">The sequence shown here is derived from an EMBL/GenBank/DDBJ whole genome shotgun (WGS) entry which is preliminary data.</text>
</comment>